<dbReference type="InterPro" id="IPR006342">
    <property type="entry name" value="FkbM_mtfrase"/>
</dbReference>
<organism evidence="3">
    <name type="scientific">Chrysotila carterae</name>
    <name type="common">Marine alga</name>
    <name type="synonym">Syracosphaera carterae</name>
    <dbReference type="NCBI Taxonomy" id="13221"/>
    <lineage>
        <taxon>Eukaryota</taxon>
        <taxon>Haptista</taxon>
        <taxon>Haptophyta</taxon>
        <taxon>Prymnesiophyceae</taxon>
        <taxon>Isochrysidales</taxon>
        <taxon>Isochrysidaceae</taxon>
        <taxon>Chrysotila</taxon>
    </lineage>
</organism>
<proteinExistence type="predicted"/>
<reference evidence="3" key="1">
    <citation type="submission" date="2021-01" db="EMBL/GenBank/DDBJ databases">
        <authorList>
            <person name="Corre E."/>
            <person name="Pelletier E."/>
            <person name="Niang G."/>
            <person name="Scheremetjew M."/>
            <person name="Finn R."/>
            <person name="Kale V."/>
            <person name="Holt S."/>
            <person name="Cochrane G."/>
            <person name="Meng A."/>
            <person name="Brown T."/>
            <person name="Cohen L."/>
        </authorList>
    </citation>
    <scope>NUCLEOTIDE SEQUENCE</scope>
    <source>
        <strain evidence="3">CCMP645</strain>
    </source>
</reference>
<dbReference type="Gene3D" id="3.40.50.150">
    <property type="entry name" value="Vaccinia Virus protein VP39"/>
    <property type="match status" value="1"/>
</dbReference>
<protein>
    <recommendedName>
        <fullName evidence="2">Methyltransferase FkbM domain-containing protein</fullName>
    </recommendedName>
</protein>
<dbReference type="SUPFAM" id="SSF53335">
    <property type="entry name" value="S-adenosyl-L-methionine-dependent methyltransferases"/>
    <property type="match status" value="1"/>
</dbReference>
<accession>A0A7S4C009</accession>
<dbReference type="PANTHER" id="PTHR34203:SF15">
    <property type="entry name" value="SLL1173 PROTEIN"/>
    <property type="match status" value="1"/>
</dbReference>
<evidence type="ECO:0000313" key="3">
    <source>
        <dbReference type="EMBL" id="CAE0782449.1"/>
    </source>
</evidence>
<dbReference type="NCBIfam" id="TIGR01444">
    <property type="entry name" value="fkbM_fam"/>
    <property type="match status" value="1"/>
</dbReference>
<evidence type="ECO:0000259" key="2">
    <source>
        <dbReference type="Pfam" id="PF05050"/>
    </source>
</evidence>
<evidence type="ECO:0000256" key="1">
    <source>
        <dbReference type="SAM" id="SignalP"/>
    </source>
</evidence>
<dbReference type="Pfam" id="PF05050">
    <property type="entry name" value="Methyltransf_21"/>
    <property type="match status" value="1"/>
</dbReference>
<gene>
    <name evidence="3" type="ORF">PCAR00345_LOCUS35151</name>
</gene>
<feature type="signal peptide" evidence="1">
    <location>
        <begin position="1"/>
        <end position="27"/>
    </location>
</feature>
<dbReference type="AlphaFoldDB" id="A0A7S4C009"/>
<feature type="domain" description="Methyltransferase FkbM" evidence="2">
    <location>
        <begin position="146"/>
        <end position="354"/>
    </location>
</feature>
<dbReference type="InterPro" id="IPR029063">
    <property type="entry name" value="SAM-dependent_MTases_sf"/>
</dbReference>
<dbReference type="InterPro" id="IPR052514">
    <property type="entry name" value="SAM-dependent_MTase"/>
</dbReference>
<keyword evidence="1" id="KW-0732">Signal</keyword>
<name>A0A7S4C009_CHRCT</name>
<dbReference type="PANTHER" id="PTHR34203">
    <property type="entry name" value="METHYLTRANSFERASE, FKBM FAMILY PROTEIN"/>
    <property type="match status" value="1"/>
</dbReference>
<sequence>MSIQLHHTAMPPLRLFLFSLLSARISSQQPSRHSANPRPRRGRVLSAQNVTYRPAALRTSFSKQLPLPTAPGQGARIAYLDGFSAGNVHIPGCSLFVHEPSNDKYISAGIVSNGRWTQPDDELFRRQAIIFMARVLRSQPGSWFIDIGANIGTFSLPLLVSGYRGILFEGLPRNAGLLRGSIAINGIDSQHGGVLHAPCVLVSSTNATSPPYACMASSSRSTANNQGGAFVSVRATRALANAMSTGLNASNQTVADAMCKQAHATSVAVRTATLADILPPPRNSKVPGRKDGQLHIGVIKMDIEGSEFEVLQGARSFLKAYLPAHILIEERMDNRKRLRSPQSPVMLLQEEFGYVVVEANINGGDNYHLAQPGTPPINVVDPTWNVQ</sequence>
<dbReference type="EMBL" id="HBIZ01054860">
    <property type="protein sequence ID" value="CAE0782449.1"/>
    <property type="molecule type" value="Transcribed_RNA"/>
</dbReference>
<feature type="chain" id="PRO_5030573646" description="Methyltransferase FkbM domain-containing protein" evidence="1">
    <location>
        <begin position="28"/>
        <end position="387"/>
    </location>
</feature>